<dbReference type="PANTHER" id="PTHR33164:SF43">
    <property type="entry name" value="HTH-TYPE TRANSCRIPTIONAL REPRESSOR YETL"/>
    <property type="match status" value="1"/>
</dbReference>
<gene>
    <name evidence="2" type="ORF">LZD57_21700</name>
</gene>
<dbReference type="AlphaFoldDB" id="A0A9X1T7M9"/>
<dbReference type="Proteomes" id="UP001139035">
    <property type="component" value="Unassembled WGS sequence"/>
</dbReference>
<dbReference type="InterPro" id="IPR039422">
    <property type="entry name" value="MarR/SlyA-like"/>
</dbReference>
<dbReference type="Gene3D" id="1.10.10.10">
    <property type="entry name" value="Winged helix-like DNA-binding domain superfamily/Winged helix DNA-binding domain"/>
    <property type="match status" value="1"/>
</dbReference>
<comment type="caution">
    <text evidence="2">The sequence shown here is derived from an EMBL/GenBank/DDBJ whole genome shotgun (WGS) entry which is preliminary data.</text>
</comment>
<dbReference type="GO" id="GO:0006950">
    <property type="term" value="P:response to stress"/>
    <property type="evidence" value="ECO:0007669"/>
    <property type="project" value="TreeGrafter"/>
</dbReference>
<accession>A0A9X1T7M9</accession>
<dbReference type="PROSITE" id="PS50995">
    <property type="entry name" value="HTH_MARR_2"/>
    <property type="match status" value="1"/>
</dbReference>
<dbReference type="PRINTS" id="PR00598">
    <property type="entry name" value="HTHMARR"/>
</dbReference>
<dbReference type="PANTHER" id="PTHR33164">
    <property type="entry name" value="TRANSCRIPTIONAL REGULATOR, MARR FAMILY"/>
    <property type="match status" value="1"/>
</dbReference>
<dbReference type="GO" id="GO:0003700">
    <property type="term" value="F:DNA-binding transcription factor activity"/>
    <property type="evidence" value="ECO:0007669"/>
    <property type="project" value="InterPro"/>
</dbReference>
<feature type="domain" description="HTH marR-type" evidence="1">
    <location>
        <begin position="22"/>
        <end position="154"/>
    </location>
</feature>
<protein>
    <submittedName>
        <fullName evidence="2">MarR family transcriptional regulator</fullName>
    </submittedName>
</protein>
<sequence length="161" mass="17593">MSERETSGPVELREAVDDEGMRGFVGYNIKRAYIRVQGAAQAALAPFELRVLSFTALSIIGTNPGITPSQLAVLLGMERSNVVAVIDDLMSRDLVSRERLETDRRRFALTMTARGGEVQKAAARAIAEFEGRLVSVLSEEEQATLVRLLNRIEAEGAATKD</sequence>
<proteinExistence type="predicted"/>
<dbReference type="InterPro" id="IPR036388">
    <property type="entry name" value="WH-like_DNA-bd_sf"/>
</dbReference>
<dbReference type="SMART" id="SM00347">
    <property type="entry name" value="HTH_MARR"/>
    <property type="match status" value="1"/>
</dbReference>
<dbReference type="SUPFAM" id="SSF46785">
    <property type="entry name" value="Winged helix' DNA-binding domain"/>
    <property type="match status" value="1"/>
</dbReference>
<evidence type="ECO:0000259" key="1">
    <source>
        <dbReference type="PROSITE" id="PS50995"/>
    </source>
</evidence>
<reference evidence="2" key="1">
    <citation type="submission" date="2022-01" db="EMBL/GenBank/DDBJ databases">
        <title>Jiella avicenniae sp. nov., a novel endophytic bacterium isolated from bark of Avicennia marina.</title>
        <authorList>
            <person name="Tuo L."/>
        </authorList>
    </citation>
    <scope>NUCLEOTIDE SEQUENCE</scope>
    <source>
        <strain evidence="2">CBK1P-4</strain>
    </source>
</reference>
<dbReference type="RefSeq" id="WP_233721684.1">
    <property type="nucleotide sequence ID" value="NZ_JAJUWU010000026.1"/>
</dbReference>
<name>A0A9X1T7M9_9HYPH</name>
<evidence type="ECO:0000313" key="3">
    <source>
        <dbReference type="Proteomes" id="UP001139035"/>
    </source>
</evidence>
<organism evidence="2 3">
    <name type="scientific">Jiella avicenniae</name>
    <dbReference type="NCBI Taxonomy" id="2907202"/>
    <lineage>
        <taxon>Bacteria</taxon>
        <taxon>Pseudomonadati</taxon>
        <taxon>Pseudomonadota</taxon>
        <taxon>Alphaproteobacteria</taxon>
        <taxon>Hyphomicrobiales</taxon>
        <taxon>Aurantimonadaceae</taxon>
        <taxon>Jiella</taxon>
    </lineage>
</organism>
<dbReference type="InterPro" id="IPR000835">
    <property type="entry name" value="HTH_MarR-typ"/>
</dbReference>
<dbReference type="InterPro" id="IPR036390">
    <property type="entry name" value="WH_DNA-bd_sf"/>
</dbReference>
<evidence type="ECO:0000313" key="2">
    <source>
        <dbReference type="EMBL" id="MCE7030610.1"/>
    </source>
</evidence>
<dbReference type="Pfam" id="PF12802">
    <property type="entry name" value="MarR_2"/>
    <property type="match status" value="1"/>
</dbReference>
<keyword evidence="3" id="KW-1185">Reference proteome</keyword>
<dbReference type="EMBL" id="JAJUWU010000026">
    <property type="protein sequence ID" value="MCE7030610.1"/>
    <property type="molecule type" value="Genomic_DNA"/>
</dbReference>